<name>A0ABQ3RE76_STRRR</name>
<keyword evidence="2" id="KW-1185">Reference proteome</keyword>
<accession>A0ABQ3RE76</accession>
<protein>
    <submittedName>
        <fullName evidence="1">Uncharacterized protein</fullName>
    </submittedName>
</protein>
<reference evidence="2" key="1">
    <citation type="submission" date="2023-07" db="EMBL/GenBank/DDBJ databases">
        <title>Whole genome shotgun sequence of Streptomyces achromogenes subsp. rubradiris NBRC 14000.</title>
        <authorList>
            <person name="Komaki H."/>
            <person name="Tamura T."/>
        </authorList>
    </citation>
    <scope>NUCLEOTIDE SEQUENCE [LARGE SCALE GENOMIC DNA]</scope>
    <source>
        <strain evidence="2">NBRC 14000</strain>
    </source>
</reference>
<sequence>MRVLPLAAPSAPDPQAVAARAREEQTPIATTVRRNPVCLIGGPLMTLVAGAVGAAHSSTADIRSQETAQNL</sequence>
<proteinExistence type="predicted"/>
<dbReference type="Proteomes" id="UP000646738">
    <property type="component" value="Unassembled WGS sequence"/>
</dbReference>
<gene>
    <name evidence="1" type="ORF">Srubr_40060</name>
</gene>
<evidence type="ECO:0000313" key="1">
    <source>
        <dbReference type="EMBL" id="GHI54160.1"/>
    </source>
</evidence>
<evidence type="ECO:0000313" key="2">
    <source>
        <dbReference type="Proteomes" id="UP000646738"/>
    </source>
</evidence>
<dbReference type="EMBL" id="BNEA01000015">
    <property type="protein sequence ID" value="GHI54160.1"/>
    <property type="molecule type" value="Genomic_DNA"/>
</dbReference>
<comment type="caution">
    <text evidence="1">The sequence shown here is derived from an EMBL/GenBank/DDBJ whole genome shotgun (WGS) entry which is preliminary data.</text>
</comment>
<organism evidence="1 2">
    <name type="scientific">Streptomyces rubradiris</name>
    <name type="common">Streptomyces achromogenes subsp. rubradiris</name>
    <dbReference type="NCBI Taxonomy" id="285531"/>
    <lineage>
        <taxon>Bacteria</taxon>
        <taxon>Bacillati</taxon>
        <taxon>Actinomycetota</taxon>
        <taxon>Actinomycetes</taxon>
        <taxon>Kitasatosporales</taxon>
        <taxon>Streptomycetaceae</taxon>
        <taxon>Streptomyces</taxon>
    </lineage>
</organism>